<dbReference type="PANTHER" id="PTHR34385">
    <property type="entry name" value="D-ALANYL-D-ALANINE CARBOXYPEPTIDASE"/>
    <property type="match status" value="1"/>
</dbReference>
<reference evidence="3" key="1">
    <citation type="submission" date="2014-12" db="EMBL/GenBank/DDBJ databases">
        <title>Complete genome sequence of a multi-drug resistant Klebsiella pneumoniae.</title>
        <authorList>
            <person name="Hua X."/>
            <person name="Chen Q."/>
            <person name="Li X."/>
            <person name="Feng Y."/>
            <person name="Ruan Z."/>
            <person name="Yu Y."/>
        </authorList>
    </citation>
    <scope>NUCLEOTIDE SEQUENCE [LARGE SCALE GENOMIC DNA]</scope>
    <source>
        <strain evidence="3">5.12</strain>
    </source>
</reference>
<dbReference type="CDD" id="cd14847">
    <property type="entry name" value="DD-carboxypeptidase_like"/>
    <property type="match status" value="1"/>
</dbReference>
<protein>
    <submittedName>
        <fullName evidence="2">M15 family metallopeptidase</fullName>
    </submittedName>
</protein>
<dbReference type="KEGG" id="apel:CA267_002075"/>
<organism evidence="2 3">
    <name type="scientific">Alteromonas pelagimontana</name>
    <dbReference type="NCBI Taxonomy" id="1858656"/>
    <lineage>
        <taxon>Bacteria</taxon>
        <taxon>Pseudomonadati</taxon>
        <taxon>Pseudomonadota</taxon>
        <taxon>Gammaproteobacteria</taxon>
        <taxon>Alteromonadales</taxon>
        <taxon>Alteromonadaceae</taxon>
        <taxon>Alteromonas/Salinimonas group</taxon>
        <taxon>Alteromonas</taxon>
    </lineage>
</organism>
<accession>A0A6M4MAH4</accession>
<dbReference type="Pfam" id="PF02557">
    <property type="entry name" value="VanY"/>
    <property type="match status" value="1"/>
</dbReference>
<evidence type="ECO:0000313" key="2">
    <source>
        <dbReference type="EMBL" id="QJR79670.1"/>
    </source>
</evidence>
<dbReference type="EMBL" id="CP052766">
    <property type="protein sequence ID" value="QJR79670.1"/>
    <property type="molecule type" value="Genomic_DNA"/>
</dbReference>
<dbReference type="PANTHER" id="PTHR34385:SF1">
    <property type="entry name" value="PEPTIDOGLYCAN L-ALANYL-D-GLUTAMATE ENDOPEPTIDASE CWLK"/>
    <property type="match status" value="1"/>
</dbReference>
<dbReference type="InterPro" id="IPR003709">
    <property type="entry name" value="VanY-like_core_dom"/>
</dbReference>
<gene>
    <name evidence="2" type="ORF">CA267_002075</name>
</gene>
<dbReference type="Proteomes" id="UP000219285">
    <property type="component" value="Chromosome"/>
</dbReference>
<dbReference type="SUPFAM" id="SSF55166">
    <property type="entry name" value="Hedgehog/DD-peptidase"/>
    <property type="match status" value="1"/>
</dbReference>
<dbReference type="InterPro" id="IPR009045">
    <property type="entry name" value="Zn_M74/Hedgehog-like"/>
</dbReference>
<feature type="domain" description="D-alanyl-D-alanine carboxypeptidase-like core" evidence="1">
    <location>
        <begin position="22"/>
        <end position="176"/>
    </location>
</feature>
<dbReference type="Gene3D" id="3.30.1380.10">
    <property type="match status" value="1"/>
</dbReference>
<dbReference type="OrthoDB" id="9792074at2"/>
<name>A0A6M4MAH4_9ALTE</name>
<dbReference type="RefSeq" id="WP_075609010.1">
    <property type="nucleotide sequence ID" value="NZ_CP052766.1"/>
</dbReference>
<reference evidence="2 3" key="2">
    <citation type="submission" date="2020-04" db="EMBL/GenBank/DDBJ databases">
        <title>Complete genome sequence of Alteromonas pelagimontana 5.12T.</title>
        <authorList>
            <person name="Sinha R.K."/>
            <person name="Krishnan K.P."/>
            <person name="Kurian J.P."/>
        </authorList>
    </citation>
    <scope>NUCLEOTIDE SEQUENCE [LARGE SCALE GENOMIC DNA]</scope>
    <source>
        <strain evidence="2 3">5.12</strain>
    </source>
</reference>
<evidence type="ECO:0000313" key="3">
    <source>
        <dbReference type="Proteomes" id="UP000219285"/>
    </source>
</evidence>
<keyword evidence="3" id="KW-1185">Reference proteome</keyword>
<dbReference type="InterPro" id="IPR052179">
    <property type="entry name" value="DD-CPase-like"/>
</dbReference>
<evidence type="ECO:0000259" key="1">
    <source>
        <dbReference type="Pfam" id="PF02557"/>
    </source>
</evidence>
<dbReference type="GO" id="GO:0006508">
    <property type="term" value="P:proteolysis"/>
    <property type="evidence" value="ECO:0007669"/>
    <property type="project" value="InterPro"/>
</dbReference>
<proteinExistence type="predicted"/>
<sequence>MIPSTVWLGVENPFLADAGNGHRLHQDVLPAYMALKDAAQEAGIDCQLVSSYRDFERQRLIWNRKWQGEMPLYNATGQLLDFTTLNDNEKIDAILTWSALPGTSRHHWGTDIDVYDKCAVEKASQKFELIDSEYRQGGPCFALAKWLDINAAKYGFHRPFLKYNGGVACELWHLSHTEQAHPFEAARSIDSLVATIDGADILGKDAVLSRIDELFHRYILNRGSV</sequence>
<dbReference type="AlphaFoldDB" id="A0A6M4MAH4"/>
<dbReference type="GO" id="GO:0008233">
    <property type="term" value="F:peptidase activity"/>
    <property type="evidence" value="ECO:0007669"/>
    <property type="project" value="InterPro"/>
</dbReference>